<accession>A0A2S3GXW0</accession>
<proteinExistence type="predicted"/>
<name>A0A2S3GXW0_9POAL</name>
<dbReference type="Proteomes" id="UP000243499">
    <property type="component" value="Chromosome 2"/>
</dbReference>
<sequence>MNIYLKDEPWLTLLCKKMQLDMNEIINDVTTKTSEASFYADNFSCTYSSETHTDLMMELVQAFLVLDDEA</sequence>
<organism evidence="1">
    <name type="scientific">Panicum hallii</name>
    <dbReference type="NCBI Taxonomy" id="206008"/>
    <lineage>
        <taxon>Eukaryota</taxon>
        <taxon>Viridiplantae</taxon>
        <taxon>Streptophyta</taxon>
        <taxon>Embryophyta</taxon>
        <taxon>Tracheophyta</taxon>
        <taxon>Spermatophyta</taxon>
        <taxon>Magnoliopsida</taxon>
        <taxon>Liliopsida</taxon>
        <taxon>Poales</taxon>
        <taxon>Poaceae</taxon>
        <taxon>PACMAD clade</taxon>
        <taxon>Panicoideae</taxon>
        <taxon>Panicodae</taxon>
        <taxon>Paniceae</taxon>
        <taxon>Panicinae</taxon>
        <taxon>Panicum</taxon>
        <taxon>Panicum sect. Panicum</taxon>
    </lineage>
</organism>
<dbReference type="EMBL" id="CM008047">
    <property type="protein sequence ID" value="PAN11070.1"/>
    <property type="molecule type" value="Genomic_DNA"/>
</dbReference>
<evidence type="ECO:0000313" key="1">
    <source>
        <dbReference type="EMBL" id="PAN11070.1"/>
    </source>
</evidence>
<gene>
    <name evidence="1" type="ORF">PAHAL_2G139400</name>
</gene>
<reference evidence="1" key="1">
    <citation type="submission" date="2018-04" db="EMBL/GenBank/DDBJ databases">
        <title>WGS assembly of Panicum hallii.</title>
        <authorList>
            <person name="Lovell J."/>
            <person name="Jenkins J."/>
            <person name="Lowry D."/>
            <person name="Mamidi S."/>
            <person name="Sreedasyam A."/>
            <person name="Weng X."/>
            <person name="Barry K."/>
            <person name="Bonette J."/>
            <person name="Campitelli B."/>
            <person name="Daum C."/>
            <person name="Gordon S."/>
            <person name="Gould B."/>
            <person name="Lipzen A."/>
            <person name="Macqueen A."/>
            <person name="Palacio-Mejia J."/>
            <person name="Plott C."/>
            <person name="Shakirov E."/>
            <person name="Shu S."/>
            <person name="Yoshinaga Y."/>
            <person name="Zane M."/>
            <person name="Rokhsar D."/>
            <person name="Grimwood J."/>
            <person name="Schmutz J."/>
            <person name="Juenger T."/>
        </authorList>
    </citation>
    <scope>NUCLEOTIDE SEQUENCE [LARGE SCALE GENOMIC DNA]</scope>
    <source>
        <strain evidence="1">FIL2</strain>
    </source>
</reference>
<dbReference type="AlphaFoldDB" id="A0A2S3GXW0"/>
<dbReference type="Gramene" id="PAN11070">
    <property type="protein sequence ID" value="PAN11070"/>
    <property type="gene ID" value="PAHAL_2G139400"/>
</dbReference>
<protein>
    <submittedName>
        <fullName evidence="1">Uncharacterized protein</fullName>
    </submittedName>
</protein>